<proteinExistence type="predicted"/>
<comment type="caution">
    <text evidence="1">The sequence shown here is derived from an EMBL/GenBank/DDBJ whole genome shotgun (WGS) entry which is preliminary data.</text>
</comment>
<sequence length="37" mass="3993">MRKKLTRPVHGFSPNVIVGEALQASFGYSLITNTAST</sequence>
<dbReference type="EMBL" id="ATNM01000147">
    <property type="protein sequence ID" value="EPR66515.1"/>
    <property type="molecule type" value="Genomic_DNA"/>
</dbReference>
<evidence type="ECO:0000313" key="2">
    <source>
        <dbReference type="Proteomes" id="UP000014974"/>
    </source>
</evidence>
<gene>
    <name evidence="1" type="ORF">ADICYQ_4649</name>
</gene>
<reference evidence="1 2" key="1">
    <citation type="journal article" date="2013" name="Genome Announc.">
        <title>Draft Genome Sequence of Cyclobacterium qasimii Strain M12-11BT, Isolated from Arctic Marine Sediment.</title>
        <authorList>
            <person name="Shivaji S."/>
            <person name="Ara S."/>
            <person name="Singh A."/>
            <person name="Kumar Pinnaka A."/>
        </authorList>
    </citation>
    <scope>NUCLEOTIDE SEQUENCE [LARGE SCALE GENOMIC DNA]</scope>
    <source>
        <strain evidence="1 2">M12-11B</strain>
    </source>
</reference>
<dbReference type="Proteomes" id="UP000014974">
    <property type="component" value="Unassembled WGS sequence"/>
</dbReference>
<name>S7V8A9_9BACT</name>
<organism evidence="1 2">
    <name type="scientific">Cyclobacterium qasimii M12-11B</name>
    <dbReference type="NCBI Taxonomy" id="641524"/>
    <lineage>
        <taxon>Bacteria</taxon>
        <taxon>Pseudomonadati</taxon>
        <taxon>Bacteroidota</taxon>
        <taxon>Cytophagia</taxon>
        <taxon>Cytophagales</taxon>
        <taxon>Cyclobacteriaceae</taxon>
        <taxon>Cyclobacterium</taxon>
    </lineage>
</organism>
<protein>
    <submittedName>
        <fullName evidence="1">Uncharacterized protein</fullName>
    </submittedName>
</protein>
<evidence type="ECO:0000313" key="1">
    <source>
        <dbReference type="EMBL" id="EPR66515.1"/>
    </source>
</evidence>
<accession>S7V8A9</accession>
<dbReference type="AlphaFoldDB" id="S7V8A9"/>